<reference evidence="2 3" key="1">
    <citation type="journal article" date="2016" name="Nat. Commun.">
        <title>Thousands of microbial genomes shed light on interconnected biogeochemical processes in an aquifer system.</title>
        <authorList>
            <person name="Anantharaman K."/>
            <person name="Brown C.T."/>
            <person name="Hug L.A."/>
            <person name="Sharon I."/>
            <person name="Castelle C.J."/>
            <person name="Probst A.J."/>
            <person name="Thomas B.C."/>
            <person name="Singh A."/>
            <person name="Wilkins M.J."/>
            <person name="Karaoz U."/>
            <person name="Brodie E.L."/>
            <person name="Williams K.H."/>
            <person name="Hubbard S.S."/>
            <person name="Banfield J.F."/>
        </authorList>
    </citation>
    <scope>NUCLEOTIDE SEQUENCE [LARGE SCALE GENOMIC DNA]</scope>
</reference>
<keyword evidence="1" id="KW-1133">Transmembrane helix</keyword>
<protein>
    <submittedName>
        <fullName evidence="2">Uncharacterized protein</fullName>
    </submittedName>
</protein>
<keyword evidence="1" id="KW-0812">Transmembrane</keyword>
<accession>A0A1F5YJK8</accession>
<gene>
    <name evidence="2" type="ORF">A2Y99_03515</name>
</gene>
<dbReference type="EMBL" id="MFIY01000018">
    <property type="protein sequence ID" value="OGG00243.1"/>
    <property type="molecule type" value="Genomic_DNA"/>
</dbReference>
<sequence>MKKYVFFLSIILLGLIKTHEVHSQYFGPTCEASICPTITTAAQPTAIPPPPVSGSTETTLMLLGISGTSIIIGSAVFFYSSKSSR</sequence>
<evidence type="ECO:0000313" key="3">
    <source>
        <dbReference type="Proteomes" id="UP000178230"/>
    </source>
</evidence>
<name>A0A1F5YJK8_9BACT</name>
<evidence type="ECO:0000313" key="2">
    <source>
        <dbReference type="EMBL" id="OGG00243.1"/>
    </source>
</evidence>
<feature type="transmembrane region" description="Helical" evidence="1">
    <location>
        <begin position="60"/>
        <end position="79"/>
    </location>
</feature>
<keyword evidence="1" id="KW-0472">Membrane</keyword>
<comment type="caution">
    <text evidence="2">The sequence shown here is derived from an EMBL/GenBank/DDBJ whole genome shotgun (WGS) entry which is preliminary data.</text>
</comment>
<dbReference type="Proteomes" id="UP000178230">
    <property type="component" value="Unassembled WGS sequence"/>
</dbReference>
<dbReference type="AlphaFoldDB" id="A0A1F5YJK8"/>
<organism evidence="2 3">
    <name type="scientific">Candidatus Gottesmanbacteria bacterium RBG_13_37_7</name>
    <dbReference type="NCBI Taxonomy" id="1798369"/>
    <lineage>
        <taxon>Bacteria</taxon>
        <taxon>Candidatus Gottesmaniibacteriota</taxon>
    </lineage>
</organism>
<evidence type="ECO:0000256" key="1">
    <source>
        <dbReference type="SAM" id="Phobius"/>
    </source>
</evidence>
<proteinExistence type="predicted"/>